<comment type="caution">
    <text evidence="1">The sequence shown here is derived from an EMBL/GenBank/DDBJ whole genome shotgun (WGS) entry which is preliminary data.</text>
</comment>
<organism evidence="1 2">
    <name type="scientific">Gigaspora margarita</name>
    <dbReference type="NCBI Taxonomy" id="4874"/>
    <lineage>
        <taxon>Eukaryota</taxon>
        <taxon>Fungi</taxon>
        <taxon>Fungi incertae sedis</taxon>
        <taxon>Mucoromycota</taxon>
        <taxon>Glomeromycotina</taxon>
        <taxon>Glomeromycetes</taxon>
        <taxon>Diversisporales</taxon>
        <taxon>Gigasporaceae</taxon>
        <taxon>Gigaspora</taxon>
    </lineage>
</organism>
<sequence length="140" mass="16534">MENFFCNKRQADITDDNLMKNFQTILLITYSDSFEKFQTGPPFFFFSDINNDNLTENFQTALPIIEYSNNFKNNHDNNNLTERFKTALRFFSNENNMVEHNEESTCSQNYYIGPSQEGMDIEPQNDMDIEFQESIDKELS</sequence>
<name>A0ABN7VF84_GIGMA</name>
<dbReference type="Proteomes" id="UP000789901">
    <property type="component" value="Unassembled WGS sequence"/>
</dbReference>
<keyword evidence="2" id="KW-1185">Reference proteome</keyword>
<accession>A0ABN7VF84</accession>
<proteinExistence type="predicted"/>
<protein>
    <submittedName>
        <fullName evidence="1">16228_t:CDS:1</fullName>
    </submittedName>
</protein>
<gene>
    <name evidence="1" type="ORF">GMARGA_LOCUS17757</name>
</gene>
<evidence type="ECO:0000313" key="1">
    <source>
        <dbReference type="EMBL" id="CAG8763586.1"/>
    </source>
</evidence>
<evidence type="ECO:0000313" key="2">
    <source>
        <dbReference type="Proteomes" id="UP000789901"/>
    </source>
</evidence>
<reference evidence="1 2" key="1">
    <citation type="submission" date="2021-06" db="EMBL/GenBank/DDBJ databases">
        <authorList>
            <person name="Kallberg Y."/>
            <person name="Tangrot J."/>
            <person name="Rosling A."/>
        </authorList>
    </citation>
    <scope>NUCLEOTIDE SEQUENCE [LARGE SCALE GENOMIC DNA]</scope>
    <source>
        <strain evidence="1 2">120-4 pot B 10/14</strain>
    </source>
</reference>
<dbReference type="EMBL" id="CAJVQB010013656">
    <property type="protein sequence ID" value="CAG8763586.1"/>
    <property type="molecule type" value="Genomic_DNA"/>
</dbReference>